<evidence type="ECO:0000313" key="5">
    <source>
        <dbReference type="Proteomes" id="UP001153076"/>
    </source>
</evidence>
<dbReference type="EMBL" id="JAKOGI010002259">
    <property type="protein sequence ID" value="KAJ8422416.1"/>
    <property type="molecule type" value="Genomic_DNA"/>
</dbReference>
<gene>
    <name evidence="4" type="ORF">Cgig2_011856</name>
</gene>
<dbReference type="InterPro" id="IPR004843">
    <property type="entry name" value="Calcineurin-like_PHP"/>
</dbReference>
<dbReference type="SUPFAM" id="SSF56300">
    <property type="entry name" value="Metallo-dependent phosphatases"/>
    <property type="match status" value="1"/>
</dbReference>
<name>A0A9Q1GNG0_9CARY</name>
<feature type="domain" description="Calcineurin-like phosphoesterase" evidence="3">
    <location>
        <begin position="44"/>
        <end position="105"/>
    </location>
</feature>
<dbReference type="PANTHER" id="PTHR10161">
    <property type="entry name" value="TARTRATE-RESISTANT ACID PHOSPHATASE TYPE 5"/>
    <property type="match status" value="1"/>
</dbReference>
<dbReference type="GO" id="GO:0016787">
    <property type="term" value="F:hydrolase activity"/>
    <property type="evidence" value="ECO:0007669"/>
    <property type="project" value="UniProtKB-KW"/>
</dbReference>
<organism evidence="4 5">
    <name type="scientific">Carnegiea gigantea</name>
    <dbReference type="NCBI Taxonomy" id="171969"/>
    <lineage>
        <taxon>Eukaryota</taxon>
        <taxon>Viridiplantae</taxon>
        <taxon>Streptophyta</taxon>
        <taxon>Embryophyta</taxon>
        <taxon>Tracheophyta</taxon>
        <taxon>Spermatophyta</taxon>
        <taxon>Magnoliopsida</taxon>
        <taxon>eudicotyledons</taxon>
        <taxon>Gunneridae</taxon>
        <taxon>Pentapetalae</taxon>
        <taxon>Caryophyllales</taxon>
        <taxon>Cactineae</taxon>
        <taxon>Cactaceae</taxon>
        <taxon>Cactoideae</taxon>
        <taxon>Echinocereeae</taxon>
        <taxon>Carnegiea</taxon>
    </lineage>
</organism>
<dbReference type="PANTHER" id="PTHR10161:SF36">
    <property type="entry name" value="PURPLE ACID PHOSPHATASE 3"/>
    <property type="match status" value="1"/>
</dbReference>
<proteinExistence type="predicted"/>
<sequence length="183" mass="20908">MCYFSRNFDFFFVDTTPFHDKYFNSTKHTYDWKDPCLTSLIPSYMPQQDVDKALKKAKAKWKFVIGHHTIKSAGHHGNTEELVAKLLPILKANDVDFYINGHAHCVEHIINSDSGVQFLISGGGSKAWSGDIEPWDPKELKLYYDGQGFMSMQLTQTQANFAFYDVFGNVLHTWSSTKPEPDS</sequence>
<dbReference type="OrthoDB" id="411211at2759"/>
<evidence type="ECO:0000256" key="1">
    <source>
        <dbReference type="ARBA" id="ARBA00022729"/>
    </source>
</evidence>
<dbReference type="InterPro" id="IPR029052">
    <property type="entry name" value="Metallo-depent_PP-like"/>
</dbReference>
<keyword evidence="5" id="KW-1185">Reference proteome</keyword>
<keyword evidence="2" id="KW-0378">Hydrolase</keyword>
<evidence type="ECO:0000313" key="4">
    <source>
        <dbReference type="EMBL" id="KAJ8422416.1"/>
    </source>
</evidence>
<dbReference type="AlphaFoldDB" id="A0A9Q1GNG0"/>
<dbReference type="InterPro" id="IPR051558">
    <property type="entry name" value="Metallophosphoesterase_PAP"/>
</dbReference>
<accession>A0A9Q1GNG0</accession>
<evidence type="ECO:0000256" key="2">
    <source>
        <dbReference type="ARBA" id="ARBA00022801"/>
    </source>
</evidence>
<evidence type="ECO:0000259" key="3">
    <source>
        <dbReference type="Pfam" id="PF00149"/>
    </source>
</evidence>
<reference evidence="4" key="1">
    <citation type="submission" date="2022-04" db="EMBL/GenBank/DDBJ databases">
        <title>Carnegiea gigantea Genome sequencing and assembly v2.</title>
        <authorList>
            <person name="Copetti D."/>
            <person name="Sanderson M.J."/>
            <person name="Burquez A."/>
            <person name="Wojciechowski M.F."/>
        </authorList>
    </citation>
    <scope>NUCLEOTIDE SEQUENCE</scope>
    <source>
        <strain evidence="4">SGP5-SGP5p</strain>
        <tissue evidence="4">Aerial part</tissue>
    </source>
</reference>
<keyword evidence="1" id="KW-0732">Signal</keyword>
<dbReference type="Gene3D" id="3.60.21.10">
    <property type="match status" value="1"/>
</dbReference>
<protein>
    <recommendedName>
        <fullName evidence="3">Calcineurin-like phosphoesterase domain-containing protein</fullName>
    </recommendedName>
</protein>
<dbReference type="Pfam" id="PF00149">
    <property type="entry name" value="Metallophos"/>
    <property type="match status" value="1"/>
</dbReference>
<dbReference type="Proteomes" id="UP001153076">
    <property type="component" value="Unassembled WGS sequence"/>
</dbReference>
<comment type="caution">
    <text evidence="4">The sequence shown here is derived from an EMBL/GenBank/DDBJ whole genome shotgun (WGS) entry which is preliminary data.</text>
</comment>